<sequence length="94" mass="11008">MSGHFLAFKNREKTSESKKNSLRENLSFRKLNLINKNSSTNEFTTNVNQISEEELGKIRNKVNQRQRKETLIFGLSFIIIIILLLFIGLKYNVF</sequence>
<evidence type="ECO:0000256" key="2">
    <source>
        <dbReference type="SAM" id="Phobius"/>
    </source>
</evidence>
<evidence type="ECO:0000313" key="3">
    <source>
        <dbReference type="EMBL" id="SHO72389.1"/>
    </source>
</evidence>
<accession>A0A1M7ZU15</accession>
<dbReference type="STRING" id="416016.SAMN05443547_0720"/>
<keyword evidence="2" id="KW-0812">Transmembrane</keyword>
<feature type="region of interest" description="Disordered" evidence="1">
    <location>
        <begin position="1"/>
        <end position="21"/>
    </location>
</feature>
<dbReference type="Proteomes" id="UP000184611">
    <property type="component" value="Unassembled WGS sequence"/>
</dbReference>
<organism evidence="3 4">
    <name type="scientific">Flavobacterium cucumis</name>
    <dbReference type="NCBI Taxonomy" id="416016"/>
    <lineage>
        <taxon>Bacteria</taxon>
        <taxon>Pseudomonadati</taxon>
        <taxon>Bacteroidota</taxon>
        <taxon>Flavobacteriia</taxon>
        <taxon>Flavobacteriales</taxon>
        <taxon>Flavobacteriaceae</taxon>
        <taxon>Flavobacterium</taxon>
    </lineage>
</organism>
<dbReference type="RefSeq" id="WP_073581456.1">
    <property type="nucleotide sequence ID" value="NZ_CBCSEA010000001.1"/>
</dbReference>
<keyword evidence="2" id="KW-0472">Membrane</keyword>
<keyword evidence="4" id="KW-1185">Reference proteome</keyword>
<dbReference type="EMBL" id="FRYK01000001">
    <property type="protein sequence ID" value="SHO72389.1"/>
    <property type="molecule type" value="Genomic_DNA"/>
</dbReference>
<proteinExistence type="predicted"/>
<evidence type="ECO:0000313" key="4">
    <source>
        <dbReference type="Proteomes" id="UP000184611"/>
    </source>
</evidence>
<name>A0A1M7ZU15_9FLAO</name>
<feature type="transmembrane region" description="Helical" evidence="2">
    <location>
        <begin position="71"/>
        <end position="89"/>
    </location>
</feature>
<protein>
    <submittedName>
        <fullName evidence="3">Uncharacterized protein</fullName>
    </submittedName>
</protein>
<dbReference type="OrthoDB" id="9932110at2"/>
<dbReference type="AlphaFoldDB" id="A0A1M7ZU15"/>
<reference evidence="4" key="1">
    <citation type="submission" date="2016-12" db="EMBL/GenBank/DDBJ databases">
        <authorList>
            <person name="Varghese N."/>
            <person name="Submissions S."/>
        </authorList>
    </citation>
    <scope>NUCLEOTIDE SEQUENCE [LARGE SCALE GENOMIC DNA]</scope>
    <source>
        <strain evidence="4">DSM 18830</strain>
    </source>
</reference>
<keyword evidence="2" id="KW-1133">Transmembrane helix</keyword>
<evidence type="ECO:0000256" key="1">
    <source>
        <dbReference type="SAM" id="MobiDB-lite"/>
    </source>
</evidence>
<gene>
    <name evidence="3" type="ORF">SAMN05443547_0720</name>
</gene>
<feature type="compositionally biased region" description="Basic and acidic residues" evidence="1">
    <location>
        <begin position="9"/>
        <end position="21"/>
    </location>
</feature>